<dbReference type="GO" id="GO:0015421">
    <property type="term" value="F:ABC-type oligopeptide transporter activity"/>
    <property type="evidence" value="ECO:0007669"/>
    <property type="project" value="TreeGrafter"/>
</dbReference>
<dbReference type="AlphaFoldDB" id="A0A926ED93"/>
<keyword evidence="2" id="KW-0813">Transport</keyword>
<organism evidence="11 12">
    <name type="scientific">Zhenhengia yiwuensis</name>
    <dbReference type="NCBI Taxonomy" id="2763666"/>
    <lineage>
        <taxon>Bacteria</taxon>
        <taxon>Bacillati</taxon>
        <taxon>Bacillota</taxon>
        <taxon>Clostridia</taxon>
        <taxon>Lachnospirales</taxon>
        <taxon>Lachnospiraceae</taxon>
        <taxon>Zhenhengia</taxon>
    </lineage>
</organism>
<evidence type="ECO:0000313" key="12">
    <source>
        <dbReference type="Proteomes" id="UP000655830"/>
    </source>
</evidence>
<dbReference type="GO" id="GO:0005886">
    <property type="term" value="C:plasma membrane"/>
    <property type="evidence" value="ECO:0007669"/>
    <property type="project" value="UniProtKB-SubCell"/>
</dbReference>
<dbReference type="GO" id="GO:0016887">
    <property type="term" value="F:ATP hydrolysis activity"/>
    <property type="evidence" value="ECO:0007669"/>
    <property type="project" value="InterPro"/>
</dbReference>
<evidence type="ECO:0000256" key="3">
    <source>
        <dbReference type="ARBA" id="ARBA00022692"/>
    </source>
</evidence>
<dbReference type="Gene3D" id="1.20.1560.10">
    <property type="entry name" value="ABC transporter type 1, transmembrane domain"/>
    <property type="match status" value="1"/>
</dbReference>
<evidence type="ECO:0000256" key="8">
    <source>
        <dbReference type="SAM" id="Phobius"/>
    </source>
</evidence>
<evidence type="ECO:0000256" key="7">
    <source>
        <dbReference type="ARBA" id="ARBA00023136"/>
    </source>
</evidence>
<dbReference type="Pfam" id="PF00005">
    <property type="entry name" value="ABC_tran"/>
    <property type="match status" value="1"/>
</dbReference>
<name>A0A926ED93_9FIRM</name>
<dbReference type="SUPFAM" id="SSF90123">
    <property type="entry name" value="ABC transporter transmembrane region"/>
    <property type="match status" value="1"/>
</dbReference>
<evidence type="ECO:0000256" key="5">
    <source>
        <dbReference type="ARBA" id="ARBA00022840"/>
    </source>
</evidence>
<keyword evidence="7 8" id="KW-0472">Membrane</keyword>
<dbReference type="CDD" id="cd18547">
    <property type="entry name" value="ABC_6TM_Tm288_like"/>
    <property type="match status" value="1"/>
</dbReference>
<keyword evidence="12" id="KW-1185">Reference proteome</keyword>
<dbReference type="RefSeq" id="WP_177669161.1">
    <property type="nucleotide sequence ID" value="NZ_JACRSY010000002.1"/>
</dbReference>
<evidence type="ECO:0000259" key="10">
    <source>
        <dbReference type="PROSITE" id="PS50929"/>
    </source>
</evidence>
<dbReference type="Pfam" id="PF00664">
    <property type="entry name" value="ABC_membrane"/>
    <property type="match status" value="1"/>
</dbReference>
<dbReference type="InterPro" id="IPR011527">
    <property type="entry name" value="ABC1_TM_dom"/>
</dbReference>
<evidence type="ECO:0000313" key="11">
    <source>
        <dbReference type="EMBL" id="MBC8578149.1"/>
    </source>
</evidence>
<evidence type="ECO:0000259" key="9">
    <source>
        <dbReference type="PROSITE" id="PS50893"/>
    </source>
</evidence>
<dbReference type="CDD" id="cd03254">
    <property type="entry name" value="ABCC_Glucan_exporter_like"/>
    <property type="match status" value="1"/>
</dbReference>
<comment type="subcellular location">
    <subcellularLocation>
        <location evidence="1">Cell membrane</location>
        <topology evidence="1">Multi-pass membrane protein</topology>
    </subcellularLocation>
</comment>
<dbReference type="Gene3D" id="3.40.50.300">
    <property type="entry name" value="P-loop containing nucleotide triphosphate hydrolases"/>
    <property type="match status" value="1"/>
</dbReference>
<dbReference type="FunFam" id="3.40.50.300:FF:000287">
    <property type="entry name" value="Multidrug ABC transporter ATP-binding protein"/>
    <property type="match status" value="1"/>
</dbReference>
<keyword evidence="3 8" id="KW-0812">Transmembrane</keyword>
<keyword evidence="4" id="KW-0547">Nucleotide-binding</keyword>
<keyword evidence="5 11" id="KW-0067">ATP-binding</keyword>
<comment type="caution">
    <text evidence="11">The sequence shown here is derived from an EMBL/GenBank/DDBJ whole genome shotgun (WGS) entry which is preliminary data.</text>
</comment>
<feature type="transmembrane region" description="Helical" evidence="8">
    <location>
        <begin position="63"/>
        <end position="81"/>
    </location>
</feature>
<feature type="transmembrane region" description="Helical" evidence="8">
    <location>
        <begin position="139"/>
        <end position="161"/>
    </location>
</feature>
<accession>A0A926ED93</accession>
<dbReference type="EMBL" id="JACRSY010000002">
    <property type="protein sequence ID" value="MBC8578149.1"/>
    <property type="molecule type" value="Genomic_DNA"/>
</dbReference>
<dbReference type="InterPro" id="IPR003593">
    <property type="entry name" value="AAA+_ATPase"/>
</dbReference>
<keyword evidence="6 8" id="KW-1133">Transmembrane helix</keyword>
<gene>
    <name evidence="11" type="ORF">H8718_01160</name>
</gene>
<reference evidence="11" key="1">
    <citation type="submission" date="2020-08" db="EMBL/GenBank/DDBJ databases">
        <title>Genome public.</title>
        <authorList>
            <person name="Liu C."/>
            <person name="Sun Q."/>
        </authorList>
    </citation>
    <scope>NUCLEOTIDE SEQUENCE</scope>
    <source>
        <strain evidence="11">NSJ-12</strain>
    </source>
</reference>
<dbReference type="SMART" id="SM00382">
    <property type="entry name" value="AAA"/>
    <property type="match status" value="1"/>
</dbReference>
<protein>
    <submittedName>
        <fullName evidence="11">ABC transporter ATP-binding protein</fullName>
    </submittedName>
</protein>
<feature type="transmembrane region" description="Helical" evidence="8">
    <location>
        <begin position="21"/>
        <end position="43"/>
    </location>
</feature>
<dbReference type="PANTHER" id="PTHR43394:SF1">
    <property type="entry name" value="ATP-BINDING CASSETTE SUB-FAMILY B MEMBER 10, MITOCHONDRIAL"/>
    <property type="match status" value="1"/>
</dbReference>
<feature type="transmembrane region" description="Helical" evidence="8">
    <location>
        <begin position="167"/>
        <end position="186"/>
    </location>
</feature>
<feature type="domain" description="ABC transporter" evidence="9">
    <location>
        <begin position="335"/>
        <end position="578"/>
    </location>
</feature>
<feature type="domain" description="ABC transmembrane type-1" evidence="10">
    <location>
        <begin position="27"/>
        <end position="310"/>
    </location>
</feature>
<dbReference type="PANTHER" id="PTHR43394">
    <property type="entry name" value="ATP-DEPENDENT PERMEASE MDL1, MITOCHONDRIAL"/>
    <property type="match status" value="1"/>
</dbReference>
<dbReference type="Proteomes" id="UP000655830">
    <property type="component" value="Unassembled WGS sequence"/>
</dbReference>
<dbReference type="PROSITE" id="PS50929">
    <property type="entry name" value="ABC_TM1F"/>
    <property type="match status" value="1"/>
</dbReference>
<evidence type="ECO:0000256" key="4">
    <source>
        <dbReference type="ARBA" id="ARBA00022741"/>
    </source>
</evidence>
<dbReference type="GO" id="GO:0005524">
    <property type="term" value="F:ATP binding"/>
    <property type="evidence" value="ECO:0007669"/>
    <property type="project" value="UniProtKB-KW"/>
</dbReference>
<sequence>MSQNKKGQKEILSKVMRYIKRYTGLILLSIVLASLIVILTLYVPILIGEAIDGIVYGQVNFTFILRYLVIISVMVGITALAQWMMNKINNKVTYNVVRDMREAAFKKIEILPLKYLDRRSQGEIVSRVITDVDQFADGLLMGFTQFFTGIMTIIGTLFFMLTIHVGITFVVVLVTPLSLFVASFIAKKTYTMFKLQSEARGEQTAFIDEMIGSQKVVKAYGHEEEALEQFDEINTRLAYYSLRATFFSSLTNPCTRFVNSIVYAGVAITGALAVLTGRITVGALSCFLSYANQYTKPFNEISGVVTELQNAIACAGRVFELIEEEPQVPEPVDAVHLQDVEGQVVCRQVAFSYVPDKKLIENFNIAIKPGQRVAIVGPTGCGKTTLINLLMRFYDVNEGSICVENIDIREVTRKSLRSNYGMVLQETWLKKGTIRENIVMGKPDATEDEIIAAAKASHAHSFIKRLPKGYDTVIGEDGGMLSQGQKQLLCITRVMLCKPPMLILDEATSSIDTRTEMQIQSAFNKLMEGRTTFIVAHRLSTIQNADIILVMKEGKVIEQGNHEELLARKGFYAELYNSQFAV</sequence>
<dbReference type="SUPFAM" id="SSF52540">
    <property type="entry name" value="P-loop containing nucleoside triphosphate hydrolases"/>
    <property type="match status" value="1"/>
</dbReference>
<evidence type="ECO:0000256" key="6">
    <source>
        <dbReference type="ARBA" id="ARBA00022989"/>
    </source>
</evidence>
<evidence type="ECO:0000256" key="2">
    <source>
        <dbReference type="ARBA" id="ARBA00022448"/>
    </source>
</evidence>
<evidence type="ECO:0000256" key="1">
    <source>
        <dbReference type="ARBA" id="ARBA00004651"/>
    </source>
</evidence>
<dbReference type="InterPro" id="IPR036640">
    <property type="entry name" value="ABC1_TM_sf"/>
</dbReference>
<dbReference type="InterPro" id="IPR003439">
    <property type="entry name" value="ABC_transporter-like_ATP-bd"/>
</dbReference>
<dbReference type="InterPro" id="IPR039421">
    <property type="entry name" value="Type_1_exporter"/>
</dbReference>
<dbReference type="PROSITE" id="PS50893">
    <property type="entry name" value="ABC_TRANSPORTER_2"/>
    <property type="match status" value="1"/>
</dbReference>
<dbReference type="InterPro" id="IPR027417">
    <property type="entry name" value="P-loop_NTPase"/>
</dbReference>
<proteinExistence type="predicted"/>